<evidence type="ECO:0000313" key="3">
    <source>
        <dbReference type="Proteomes" id="UP000724686"/>
    </source>
</evidence>
<proteinExistence type="predicted"/>
<keyword evidence="3" id="KW-1185">Reference proteome</keyword>
<comment type="caution">
    <text evidence="2">The sequence shown here is derived from an EMBL/GenBank/DDBJ whole genome shotgun (WGS) entry which is preliminary data.</text>
</comment>
<name>A0ABS2U668_9LEPT</name>
<accession>A0ABS2U668</accession>
<feature type="region of interest" description="Disordered" evidence="1">
    <location>
        <begin position="1"/>
        <end position="20"/>
    </location>
</feature>
<protein>
    <submittedName>
        <fullName evidence="2">Uncharacterized protein</fullName>
    </submittedName>
</protein>
<dbReference type="RefSeq" id="WP_205278064.1">
    <property type="nucleotide sequence ID" value="NZ_JAFFPU010000006.1"/>
</dbReference>
<sequence>MIIEKHLTNPNRKTDLSAEGSDSYITRSSEGFSFSIKETFFDKILYKKSFIRSLRANVRKNLRGE</sequence>
<feature type="compositionally biased region" description="Basic and acidic residues" evidence="1">
    <location>
        <begin position="1"/>
        <end position="16"/>
    </location>
</feature>
<evidence type="ECO:0000256" key="1">
    <source>
        <dbReference type="SAM" id="MobiDB-lite"/>
    </source>
</evidence>
<reference evidence="2 3" key="1">
    <citation type="submission" date="2021-02" db="EMBL/GenBank/DDBJ databases">
        <title>Leptospira ainlahdjerensis sp. nov., Leptospira ainazelensis sp. nov., Leptospira abararensis sp. nov. and Leptospira chreensis sp. nov., four new species isolated from water sources in Algeria.</title>
        <authorList>
            <person name="Amara Korba A."/>
            <person name="Kainiu M."/>
            <person name="Vincent A.T."/>
            <person name="Mariet J.-F."/>
            <person name="Veyrier F.J."/>
            <person name="Goarant C."/>
            <person name="Picardeau M."/>
        </authorList>
    </citation>
    <scope>NUCLEOTIDE SEQUENCE [LARGE SCALE GENOMIC DNA]</scope>
    <source>
        <strain evidence="2 3">201903070</strain>
    </source>
</reference>
<dbReference type="Proteomes" id="UP000724686">
    <property type="component" value="Unassembled WGS sequence"/>
</dbReference>
<organism evidence="2 3">
    <name type="scientific">Leptospira ainlahdjerensis</name>
    <dbReference type="NCBI Taxonomy" id="2810033"/>
    <lineage>
        <taxon>Bacteria</taxon>
        <taxon>Pseudomonadati</taxon>
        <taxon>Spirochaetota</taxon>
        <taxon>Spirochaetia</taxon>
        <taxon>Leptospirales</taxon>
        <taxon>Leptospiraceae</taxon>
        <taxon>Leptospira</taxon>
    </lineage>
</organism>
<dbReference type="EMBL" id="JAFFPU010000006">
    <property type="protein sequence ID" value="MBM9575866.1"/>
    <property type="molecule type" value="Genomic_DNA"/>
</dbReference>
<gene>
    <name evidence="2" type="ORF">JWG45_01750</name>
</gene>
<evidence type="ECO:0000313" key="2">
    <source>
        <dbReference type="EMBL" id="MBM9575866.1"/>
    </source>
</evidence>